<dbReference type="Pfam" id="PF03682">
    <property type="entry name" value="UPF0158"/>
    <property type="match status" value="1"/>
</dbReference>
<dbReference type="eggNOG" id="ENOG5032VZF">
    <property type="taxonomic scope" value="Bacteria"/>
</dbReference>
<reference evidence="1 2" key="1">
    <citation type="submission" date="2017-07" db="EMBL/GenBank/DDBJ databases">
        <title>Genome Sequence of Arenibacter algicola Strain SMS7 Isolated from a culture of the Diatom Skeletonema marinoi.</title>
        <authorList>
            <person name="Topel M."/>
            <person name="Pinder M.I.M."/>
            <person name="Johansson O.N."/>
            <person name="Kourtchenko O."/>
            <person name="Godhe A."/>
            <person name="Clarke A.K."/>
        </authorList>
    </citation>
    <scope>NUCLEOTIDE SEQUENCE [LARGE SCALE GENOMIC DNA]</scope>
    <source>
        <strain evidence="1 2">SMS7</strain>
    </source>
</reference>
<evidence type="ECO:0000313" key="1">
    <source>
        <dbReference type="EMBL" id="ASO07096.1"/>
    </source>
</evidence>
<dbReference type="Proteomes" id="UP000204551">
    <property type="component" value="Chromosome"/>
</dbReference>
<dbReference type="STRING" id="616991.GCA_000733925_01925"/>
<accession>A0A221V177</accession>
<dbReference type="EMBL" id="CP022515">
    <property type="protein sequence ID" value="ASO07096.1"/>
    <property type="molecule type" value="Genomic_DNA"/>
</dbReference>
<evidence type="ECO:0000313" key="2">
    <source>
        <dbReference type="Proteomes" id="UP000204551"/>
    </source>
</evidence>
<name>A0A221V177_9FLAO</name>
<protein>
    <submittedName>
        <fullName evidence="1">Uncharacterized protein</fullName>
    </submittedName>
</protein>
<dbReference type="InterPro" id="IPR005361">
    <property type="entry name" value="UPF0158"/>
</dbReference>
<dbReference type="AlphaFoldDB" id="A0A221V177"/>
<dbReference type="KEGG" id="aalg:AREALGSMS7_03677"/>
<sequence length="151" mass="18318">MSYIALCLAKLTNMTLNEEQIKEIAELLDSGMICFYHLPTGTIDSHPDPNDPYFDAEQWEDIIDRIENDWDNYERFEKMESYEGYKVIENFAYSLSDEYFRDKIFNAISRRKPFQNFKNLIDSSHYRQNWFDFKNKAYINFVKRQIQMKEK</sequence>
<gene>
    <name evidence="1" type="ORF">AREALGSMS7_03677</name>
</gene>
<organism evidence="1 2">
    <name type="scientific">Arenibacter algicola</name>
    <dbReference type="NCBI Taxonomy" id="616991"/>
    <lineage>
        <taxon>Bacteria</taxon>
        <taxon>Pseudomonadati</taxon>
        <taxon>Bacteroidota</taxon>
        <taxon>Flavobacteriia</taxon>
        <taxon>Flavobacteriales</taxon>
        <taxon>Flavobacteriaceae</taxon>
        <taxon>Arenibacter</taxon>
    </lineage>
</organism>
<proteinExistence type="predicted"/>
<dbReference type="RefSeq" id="WP_093979446.1">
    <property type="nucleotide sequence ID" value="NZ_CP022515.1"/>
</dbReference>